<reference evidence="1" key="1">
    <citation type="journal article" date="2015" name="Nature">
        <title>Complex archaea that bridge the gap between prokaryotes and eukaryotes.</title>
        <authorList>
            <person name="Spang A."/>
            <person name="Saw J.H."/>
            <person name="Jorgensen S.L."/>
            <person name="Zaremba-Niedzwiedzka K."/>
            <person name="Martijn J."/>
            <person name="Lind A.E."/>
            <person name="van Eijk R."/>
            <person name="Schleper C."/>
            <person name="Guy L."/>
            <person name="Ettema T.J."/>
        </authorList>
    </citation>
    <scope>NUCLEOTIDE SEQUENCE</scope>
</reference>
<sequence length="124" mass="14094">MGAEQYTESVYLLPFSEEALKMADELESAGHAVVWSAHQHNLAKALEINTKYADGIKNRCNVISQRLVIVQEYIKKGGLQRAQNMGEKTGELLSGLVKINENYQPGWLKPKIEELLEKWKEVHE</sequence>
<evidence type="ECO:0000313" key="1">
    <source>
        <dbReference type="EMBL" id="KKN35040.1"/>
    </source>
</evidence>
<proteinExistence type="predicted"/>
<name>A0A0F9PTQ7_9ZZZZ</name>
<feature type="non-terminal residue" evidence="1">
    <location>
        <position position="1"/>
    </location>
</feature>
<organism evidence="1">
    <name type="scientific">marine sediment metagenome</name>
    <dbReference type="NCBI Taxonomy" id="412755"/>
    <lineage>
        <taxon>unclassified sequences</taxon>
        <taxon>metagenomes</taxon>
        <taxon>ecological metagenomes</taxon>
    </lineage>
</organism>
<accession>A0A0F9PTQ7</accession>
<dbReference type="EMBL" id="LAZR01002068">
    <property type="protein sequence ID" value="KKN35040.1"/>
    <property type="molecule type" value="Genomic_DNA"/>
</dbReference>
<protein>
    <submittedName>
        <fullName evidence="1">Uncharacterized protein</fullName>
    </submittedName>
</protein>
<dbReference type="AlphaFoldDB" id="A0A0F9PTQ7"/>
<gene>
    <name evidence="1" type="ORF">LCGC14_0787890</name>
</gene>
<comment type="caution">
    <text evidence="1">The sequence shown here is derived from an EMBL/GenBank/DDBJ whole genome shotgun (WGS) entry which is preliminary data.</text>
</comment>